<reference evidence="1 2" key="1">
    <citation type="submission" date="2019-11" db="EMBL/GenBank/DDBJ databases">
        <title>The genome sequence of Methylocystis heyeri.</title>
        <authorList>
            <person name="Oshkin I.Y."/>
            <person name="Miroshnikov K."/>
            <person name="Dedysh S.N."/>
        </authorList>
    </citation>
    <scope>NUCLEOTIDE SEQUENCE [LARGE SCALE GENOMIC DNA]</scope>
    <source>
        <strain evidence="1 2">H2</strain>
    </source>
</reference>
<proteinExistence type="predicted"/>
<name>A0A6B8KCF1_9HYPH</name>
<dbReference type="KEGG" id="mhey:H2LOC_010595"/>
<dbReference type="RefSeq" id="WP_136496360.1">
    <property type="nucleotide sequence ID" value="NZ_CP046052.1"/>
</dbReference>
<gene>
    <name evidence="1" type="ORF">H2LOC_010595</name>
</gene>
<evidence type="ECO:0000313" key="2">
    <source>
        <dbReference type="Proteomes" id="UP000309061"/>
    </source>
</evidence>
<evidence type="ECO:0000313" key="1">
    <source>
        <dbReference type="EMBL" id="QGM46104.1"/>
    </source>
</evidence>
<organism evidence="1 2">
    <name type="scientific">Methylocystis heyeri</name>
    <dbReference type="NCBI Taxonomy" id="391905"/>
    <lineage>
        <taxon>Bacteria</taxon>
        <taxon>Pseudomonadati</taxon>
        <taxon>Pseudomonadota</taxon>
        <taxon>Alphaproteobacteria</taxon>
        <taxon>Hyphomicrobiales</taxon>
        <taxon>Methylocystaceae</taxon>
        <taxon>Methylocystis</taxon>
    </lineage>
</organism>
<dbReference type="EMBL" id="CP046052">
    <property type="protein sequence ID" value="QGM46104.1"/>
    <property type="molecule type" value="Genomic_DNA"/>
</dbReference>
<keyword evidence="2" id="KW-1185">Reference proteome</keyword>
<accession>A0A6B8KCF1</accession>
<protein>
    <submittedName>
        <fullName evidence="1">Uncharacterized protein</fullName>
    </submittedName>
</protein>
<dbReference type="Proteomes" id="UP000309061">
    <property type="component" value="Chromosome"/>
</dbReference>
<dbReference type="AlphaFoldDB" id="A0A6B8KCF1"/>
<sequence>MASDDPNAAFDATMGILTTIQDVLRDRLHAEKDREAKQATKKGLAAVEDIVDAMTQLQGGNHGE</sequence>